<evidence type="ECO:0000259" key="6">
    <source>
        <dbReference type="Pfam" id="PF14748"/>
    </source>
</evidence>
<feature type="binding site" evidence="4">
    <location>
        <begin position="92"/>
        <end position="95"/>
    </location>
    <ligand>
        <name>NADP(+)</name>
        <dbReference type="ChEBI" id="CHEBI:58349"/>
    </ligand>
</feature>
<dbReference type="GO" id="GO:0055129">
    <property type="term" value="P:L-proline biosynthetic process"/>
    <property type="evidence" value="ECO:0007669"/>
    <property type="project" value="TreeGrafter"/>
</dbReference>
<dbReference type="Pfam" id="PF03807">
    <property type="entry name" value="F420_oxidored"/>
    <property type="match status" value="1"/>
</dbReference>
<feature type="binding site" evidence="4">
    <location>
        <begin position="18"/>
        <end position="23"/>
    </location>
    <ligand>
        <name>NADP(+)</name>
        <dbReference type="ChEBI" id="CHEBI:58349"/>
    </ligand>
</feature>
<feature type="binding site" evidence="4">
    <location>
        <position position="51"/>
    </location>
    <ligand>
        <name>NADP(+)</name>
        <dbReference type="ChEBI" id="CHEBI:58349"/>
    </ligand>
</feature>
<dbReference type="InterPro" id="IPR000304">
    <property type="entry name" value="Pyrroline-COOH_reductase"/>
</dbReference>
<dbReference type="InterPro" id="IPR036291">
    <property type="entry name" value="NAD(P)-bd_dom_sf"/>
</dbReference>
<dbReference type="SUPFAM" id="SSF48179">
    <property type="entry name" value="6-phosphogluconate dehydrogenase C-terminal domain-like"/>
    <property type="match status" value="1"/>
</dbReference>
<evidence type="ECO:0000256" key="3">
    <source>
        <dbReference type="ARBA" id="ARBA00023002"/>
    </source>
</evidence>
<proteinExistence type="inferred from homology"/>
<keyword evidence="3" id="KW-0560">Oxidoreductase</keyword>
<dbReference type="Gene3D" id="1.10.3730.10">
    <property type="entry name" value="ProC C-terminal domain-like"/>
    <property type="match status" value="1"/>
</dbReference>
<dbReference type="Pfam" id="PF14748">
    <property type="entry name" value="P5CR_dimer"/>
    <property type="match status" value="1"/>
</dbReference>
<accession>A0A3D8RSI8</accession>
<dbReference type="Proteomes" id="UP000256645">
    <property type="component" value="Unassembled WGS sequence"/>
</dbReference>
<dbReference type="InterPro" id="IPR028939">
    <property type="entry name" value="P5C_Rdtase_cat_N"/>
</dbReference>
<dbReference type="InterPro" id="IPR029036">
    <property type="entry name" value="P5CR_dimer"/>
</dbReference>
<comment type="caution">
    <text evidence="7">The sequence shown here is derived from an EMBL/GenBank/DDBJ whole genome shotgun (WGS) entry which is preliminary data.</text>
</comment>
<dbReference type="FunFam" id="1.10.3730.10:FF:000001">
    <property type="entry name" value="Pyrroline-5-carboxylate reductase"/>
    <property type="match status" value="1"/>
</dbReference>
<dbReference type="STRING" id="1849047.A0A3D8RSI8"/>
<gene>
    <name evidence="7" type="ORF">BP6252_04981</name>
</gene>
<evidence type="ECO:0000259" key="5">
    <source>
        <dbReference type="Pfam" id="PF03807"/>
    </source>
</evidence>
<dbReference type="Gene3D" id="3.40.50.720">
    <property type="entry name" value="NAD(P)-binding Rossmann-like Domain"/>
    <property type="match status" value="1"/>
</dbReference>
<keyword evidence="2 4" id="KW-0521">NADP</keyword>
<feature type="domain" description="Pyrroline-5-carboxylate reductase catalytic N-terminal" evidence="5">
    <location>
        <begin position="14"/>
        <end position="122"/>
    </location>
</feature>
<dbReference type="PANTHER" id="PTHR11645">
    <property type="entry name" value="PYRROLINE-5-CARBOXYLATE REDUCTASE"/>
    <property type="match status" value="1"/>
</dbReference>
<feature type="domain" description="Pyrroline-5-carboxylate reductase dimerisation" evidence="6">
    <location>
        <begin position="196"/>
        <end position="290"/>
    </location>
</feature>
<organism evidence="7 8">
    <name type="scientific">Coleophoma cylindrospora</name>
    <dbReference type="NCBI Taxonomy" id="1849047"/>
    <lineage>
        <taxon>Eukaryota</taxon>
        <taxon>Fungi</taxon>
        <taxon>Dikarya</taxon>
        <taxon>Ascomycota</taxon>
        <taxon>Pezizomycotina</taxon>
        <taxon>Leotiomycetes</taxon>
        <taxon>Helotiales</taxon>
        <taxon>Dermateaceae</taxon>
        <taxon>Coleophoma</taxon>
    </lineage>
</organism>
<dbReference type="GO" id="GO:0004735">
    <property type="term" value="F:pyrroline-5-carboxylate reductase activity"/>
    <property type="evidence" value="ECO:0007669"/>
    <property type="project" value="InterPro"/>
</dbReference>
<evidence type="ECO:0000256" key="2">
    <source>
        <dbReference type="ARBA" id="ARBA00022857"/>
    </source>
</evidence>
<dbReference type="HAMAP" id="MF_01925">
    <property type="entry name" value="P5C_reductase"/>
    <property type="match status" value="1"/>
</dbReference>
<protein>
    <recommendedName>
        <fullName evidence="9">Pyrroline-5-carboxylate reductase</fullName>
    </recommendedName>
</protein>
<evidence type="ECO:0000256" key="4">
    <source>
        <dbReference type="PIRSR" id="PIRSR000193-1"/>
    </source>
</evidence>
<dbReference type="OrthoDB" id="10263291at2759"/>
<evidence type="ECO:0000313" key="7">
    <source>
        <dbReference type="EMBL" id="RDW76928.1"/>
    </source>
</evidence>
<keyword evidence="8" id="KW-1185">Reference proteome</keyword>
<dbReference type="AlphaFoldDB" id="A0A3D8RSI8"/>
<reference evidence="7 8" key="1">
    <citation type="journal article" date="2018" name="IMA Fungus">
        <title>IMA Genome-F 9: Draft genome sequence of Annulohypoxylon stygium, Aspergillus mulundensis, Berkeleyomyces basicola (syn. Thielaviopsis basicola), Ceratocystis smalleyi, two Cercospora beticola strains, Coleophoma cylindrospora, Fusarium fracticaudum, Phialophora cf. hyalina, and Morchella septimelata.</title>
        <authorList>
            <person name="Wingfield B.D."/>
            <person name="Bills G.F."/>
            <person name="Dong Y."/>
            <person name="Huang W."/>
            <person name="Nel W.J."/>
            <person name="Swalarsk-Parry B.S."/>
            <person name="Vaghefi N."/>
            <person name="Wilken P.M."/>
            <person name="An Z."/>
            <person name="de Beer Z.W."/>
            <person name="De Vos L."/>
            <person name="Chen L."/>
            <person name="Duong T.A."/>
            <person name="Gao Y."/>
            <person name="Hammerbacher A."/>
            <person name="Kikkert J.R."/>
            <person name="Li Y."/>
            <person name="Li H."/>
            <person name="Li K."/>
            <person name="Li Q."/>
            <person name="Liu X."/>
            <person name="Ma X."/>
            <person name="Naidoo K."/>
            <person name="Pethybridge S.J."/>
            <person name="Sun J."/>
            <person name="Steenkamp E.T."/>
            <person name="van der Nest M.A."/>
            <person name="van Wyk S."/>
            <person name="Wingfield M.J."/>
            <person name="Xiong C."/>
            <person name="Yue Q."/>
            <person name="Zhang X."/>
        </authorList>
    </citation>
    <scope>NUCLEOTIDE SEQUENCE [LARGE SCALE GENOMIC DNA]</scope>
    <source>
        <strain evidence="7 8">BP6252</strain>
    </source>
</reference>
<dbReference type="PANTHER" id="PTHR11645:SF0">
    <property type="entry name" value="PYRROLINE-5-CARBOXYLATE REDUCTASE 3"/>
    <property type="match status" value="1"/>
</dbReference>
<feature type="binding site" evidence="4">
    <location>
        <position position="79"/>
    </location>
    <ligand>
        <name>NADPH</name>
        <dbReference type="ChEBI" id="CHEBI:57783"/>
    </ligand>
</feature>
<comment type="similarity">
    <text evidence="1">Belongs to the pyrroline-5-carboxylate reductase family.</text>
</comment>
<dbReference type="InterPro" id="IPR008927">
    <property type="entry name" value="6-PGluconate_DH-like_C_sf"/>
</dbReference>
<evidence type="ECO:0000313" key="8">
    <source>
        <dbReference type="Proteomes" id="UP000256645"/>
    </source>
</evidence>
<evidence type="ECO:0000256" key="1">
    <source>
        <dbReference type="ARBA" id="ARBA00005525"/>
    </source>
</evidence>
<dbReference type="SUPFAM" id="SSF51735">
    <property type="entry name" value="NAD(P)-binding Rossmann-fold domains"/>
    <property type="match status" value="1"/>
</dbReference>
<evidence type="ECO:0008006" key="9">
    <source>
        <dbReference type="Google" id="ProtNLM"/>
    </source>
</evidence>
<name>A0A3D8RSI8_9HELO</name>
<dbReference type="PIRSF" id="PIRSF000193">
    <property type="entry name" value="Pyrrol-5-carb_rd"/>
    <property type="match status" value="1"/>
</dbReference>
<sequence>MAAVASEHEFLTMRLGLIGCGSLGTAILQGINTDNNGTKPSPVNLENCAISVKSEDSARLLRNTFSGFNAPLSVYAGDNIQVVEDSDIILLAVPPDDVCDVLSTPGMRGALQGKLLVSLAAGVTRSQINTALYGDSSATDSIEDRCHVMRAMPNLAASVGQSMSALNVSNPPPPQQLANFAQALFEKIGTAIYVPEQSFDACTFLCGSTPAAVALFCDAMIDGAVAAGVSRKAAQPIIVQILKSAAALMQNGQSPSDLREHVCAQPGCTIGAMMVLEKGGARGVIAGATHDGILLASKLGQKTP</sequence>
<dbReference type="EMBL" id="PDLM01000005">
    <property type="protein sequence ID" value="RDW76928.1"/>
    <property type="molecule type" value="Genomic_DNA"/>
</dbReference>